<evidence type="ECO:0000259" key="7">
    <source>
        <dbReference type="PROSITE" id="PS50966"/>
    </source>
</evidence>
<feature type="coiled-coil region" evidence="5">
    <location>
        <begin position="765"/>
        <end position="795"/>
    </location>
</feature>
<dbReference type="EMBL" id="JAEFBK010000009">
    <property type="protein sequence ID" value="KAG7568013.1"/>
    <property type="molecule type" value="Genomic_DNA"/>
</dbReference>
<reference evidence="8 9" key="1">
    <citation type="submission" date="2020-12" db="EMBL/GenBank/DDBJ databases">
        <title>Concerted genomic and epigenomic changes stabilize Arabidopsis allopolyploids.</title>
        <authorList>
            <person name="Chen Z."/>
        </authorList>
    </citation>
    <scope>NUCLEOTIDE SEQUENCE [LARGE SCALE GENOMIC DNA]</scope>
    <source>
        <strain evidence="8">Allo738</strain>
        <tissue evidence="8">Leaf</tissue>
    </source>
</reference>
<dbReference type="InterPro" id="IPR018289">
    <property type="entry name" value="MULE_transposase_dom"/>
</dbReference>
<dbReference type="SMART" id="SM00575">
    <property type="entry name" value="ZnF_PMZ"/>
    <property type="match status" value="1"/>
</dbReference>
<dbReference type="GO" id="GO:0008270">
    <property type="term" value="F:zinc ion binding"/>
    <property type="evidence" value="ECO:0007669"/>
    <property type="project" value="UniProtKB-KW"/>
</dbReference>
<feature type="region of interest" description="Disordered" evidence="6">
    <location>
        <begin position="118"/>
        <end position="138"/>
    </location>
</feature>
<evidence type="ECO:0000313" key="9">
    <source>
        <dbReference type="Proteomes" id="UP000694240"/>
    </source>
</evidence>
<feature type="compositionally biased region" description="Basic and acidic residues" evidence="6">
    <location>
        <begin position="679"/>
        <end position="692"/>
    </location>
</feature>
<keyword evidence="9" id="KW-1185">Reference proteome</keyword>
<name>A0A8T2A395_9BRAS</name>
<dbReference type="InterPro" id="IPR006564">
    <property type="entry name" value="Znf_PMZ"/>
</dbReference>
<proteinExistence type="predicted"/>
<feature type="region of interest" description="Disordered" evidence="6">
    <location>
        <begin position="666"/>
        <end position="692"/>
    </location>
</feature>
<evidence type="ECO:0000313" key="8">
    <source>
        <dbReference type="EMBL" id="KAG7568013.1"/>
    </source>
</evidence>
<dbReference type="Pfam" id="PF05325">
    <property type="entry name" value="DUF730"/>
    <property type="match status" value="1"/>
</dbReference>
<dbReference type="Proteomes" id="UP000694240">
    <property type="component" value="Chromosome 9"/>
</dbReference>
<evidence type="ECO:0000256" key="3">
    <source>
        <dbReference type="ARBA" id="ARBA00022833"/>
    </source>
</evidence>
<dbReference type="AlphaFoldDB" id="A0A8T2A395"/>
<evidence type="ECO:0000256" key="2">
    <source>
        <dbReference type="ARBA" id="ARBA00022771"/>
    </source>
</evidence>
<feature type="compositionally biased region" description="Acidic residues" evidence="6">
    <location>
        <begin position="187"/>
        <end position="199"/>
    </location>
</feature>
<gene>
    <name evidence="8" type="ORF">ISN45_Aa04g008510</name>
</gene>
<dbReference type="PROSITE" id="PS50966">
    <property type="entry name" value="ZF_SWIM"/>
    <property type="match status" value="1"/>
</dbReference>
<dbReference type="InterPro" id="IPR007989">
    <property type="entry name" value="DUF730"/>
</dbReference>
<dbReference type="PANTHER" id="PTHR31973:SF195">
    <property type="entry name" value="MUDR FAMILY TRANSPOSASE"/>
    <property type="match status" value="1"/>
</dbReference>
<sequence length="800" mass="91339">MNDPVPVMVVSGNWVKKHKYVFNTEDKRCRVVQIDAKTTHDKLVKLVLDDYGLNELCHQLKLSYMLSKKAMKNISHDTPPVYVSNDRQLQCFLSLRKIDQLRLCVEFTVKEYMEISRKDGSRGRMKRPSSSGSKLESRYEVHDGGFEGFCYDYSENQDEEAGDQEAGDQEADDEEEDDEFSSRFDVFDDSDGASSDDDNFTVYGEPCEQDEDSPSLPPKKTPQNIEMAGSAGNSEALRDFLGDVGPDVKPKSFGVIINKHFRIKMGYWKSHRTLLFARQIDQGTPESSFEELPSYLYMIRRANPGTVKRLQLDKEGRFNYVFIAFGASIAGFPFMRKVVVVDGTFLHGSYKGTLLTALAQDGNFQIFPIAFGVVDTENDDSWRWFFTQLKVVIPDDNDLEIISDSHKSIGKAIGEVYPMASRGICTYHLYKNILVKFKKKHLFPLVKKAARCFRLSDFNEAFNEIEASDQNLHGYLQRAGVQMWARVHFPGERYNLMTTNIAESMNKALSKARSLPIVRLLESIRTMMTRWFAERREDANSQQTTLSRGVEKLLQVTYGKQLHIINVDAKICTCRRFEHEKLPCIHAIAAAEHMGVSRISLCSPYYKSSYLVNAYTAPIMLSDTAIPVPQIVVNQPCLPPIVVNQPGRPKKIRIKSSLEVAIGNKRPRKQHRSLLGGDSRIDEKTASEGNEELDRMEIRMRMRYGENRRRDKGVPIACDCSAAVLIATSRDPNTRGKLYFSCPYEISDCPVRGCGFMRWWTVALCDEFEKIKEEKNEMKQDLEAAKKRIQAQEEKIFLME</sequence>
<dbReference type="Pfam" id="PF04434">
    <property type="entry name" value="SWIM"/>
    <property type="match status" value="1"/>
</dbReference>
<feature type="compositionally biased region" description="Acidic residues" evidence="6">
    <location>
        <begin position="157"/>
        <end position="179"/>
    </location>
</feature>
<evidence type="ECO:0000256" key="1">
    <source>
        <dbReference type="ARBA" id="ARBA00022723"/>
    </source>
</evidence>
<accession>A0A8T2A395</accession>
<comment type="caution">
    <text evidence="8">The sequence shown here is derived from an EMBL/GenBank/DDBJ whole genome shotgun (WGS) entry which is preliminary data.</text>
</comment>
<feature type="region of interest" description="Disordered" evidence="6">
    <location>
        <begin position="157"/>
        <end position="227"/>
    </location>
</feature>
<evidence type="ECO:0000256" key="4">
    <source>
        <dbReference type="PROSITE-ProRule" id="PRU00325"/>
    </source>
</evidence>
<feature type="domain" description="SWIM-type" evidence="7">
    <location>
        <begin position="563"/>
        <end position="595"/>
    </location>
</feature>
<dbReference type="InterPro" id="IPR007527">
    <property type="entry name" value="Znf_SWIM"/>
</dbReference>
<dbReference type="Pfam" id="PF10551">
    <property type="entry name" value="MULE"/>
    <property type="match status" value="1"/>
</dbReference>
<keyword evidence="3" id="KW-0862">Zinc</keyword>
<protein>
    <recommendedName>
        <fullName evidence="7">SWIM-type domain-containing protein</fullName>
    </recommendedName>
</protein>
<keyword evidence="5" id="KW-0175">Coiled coil</keyword>
<evidence type="ECO:0000256" key="6">
    <source>
        <dbReference type="SAM" id="MobiDB-lite"/>
    </source>
</evidence>
<keyword evidence="1" id="KW-0479">Metal-binding</keyword>
<evidence type="ECO:0000256" key="5">
    <source>
        <dbReference type="SAM" id="Coils"/>
    </source>
</evidence>
<keyword evidence="2 4" id="KW-0863">Zinc-finger</keyword>
<dbReference type="PANTHER" id="PTHR31973">
    <property type="entry name" value="POLYPROTEIN, PUTATIVE-RELATED"/>
    <property type="match status" value="1"/>
</dbReference>
<organism evidence="8 9">
    <name type="scientific">Arabidopsis thaliana x Arabidopsis arenosa</name>
    <dbReference type="NCBI Taxonomy" id="1240361"/>
    <lineage>
        <taxon>Eukaryota</taxon>
        <taxon>Viridiplantae</taxon>
        <taxon>Streptophyta</taxon>
        <taxon>Embryophyta</taxon>
        <taxon>Tracheophyta</taxon>
        <taxon>Spermatophyta</taxon>
        <taxon>Magnoliopsida</taxon>
        <taxon>eudicotyledons</taxon>
        <taxon>Gunneridae</taxon>
        <taxon>Pentapetalae</taxon>
        <taxon>rosids</taxon>
        <taxon>malvids</taxon>
        <taxon>Brassicales</taxon>
        <taxon>Brassicaceae</taxon>
        <taxon>Camelineae</taxon>
        <taxon>Arabidopsis</taxon>
    </lineage>
</organism>